<reference evidence="10 11" key="1">
    <citation type="submission" date="2019-04" db="EMBL/GenBank/DDBJ databases">
        <authorList>
            <person name="Hwang J.C."/>
        </authorList>
    </citation>
    <scope>NUCLEOTIDE SEQUENCE [LARGE SCALE GENOMIC DNA]</scope>
    <source>
        <strain evidence="10 11">IMCC35001</strain>
    </source>
</reference>
<evidence type="ECO:0000256" key="5">
    <source>
        <dbReference type="ARBA" id="ARBA00023172"/>
    </source>
</evidence>
<accession>A0A4U1BH69</accession>
<evidence type="ECO:0000256" key="7">
    <source>
        <dbReference type="ARBA" id="ARBA00033409"/>
    </source>
</evidence>
<dbReference type="SUPFAM" id="SSF50249">
    <property type="entry name" value="Nucleic acid-binding proteins"/>
    <property type="match status" value="1"/>
</dbReference>
<dbReference type="InterPro" id="IPR022572">
    <property type="entry name" value="DNA_rep/recomb_RecO_N"/>
</dbReference>
<keyword evidence="4 8" id="KW-0227">DNA damage</keyword>
<evidence type="ECO:0000259" key="9">
    <source>
        <dbReference type="Pfam" id="PF11967"/>
    </source>
</evidence>
<dbReference type="GO" id="GO:0043590">
    <property type="term" value="C:bacterial nucleoid"/>
    <property type="evidence" value="ECO:0007669"/>
    <property type="project" value="TreeGrafter"/>
</dbReference>
<organism evidence="10 11">
    <name type="scientific">Ferrimonas sediminicola</name>
    <dbReference type="NCBI Taxonomy" id="2569538"/>
    <lineage>
        <taxon>Bacteria</taxon>
        <taxon>Pseudomonadati</taxon>
        <taxon>Pseudomonadota</taxon>
        <taxon>Gammaproteobacteria</taxon>
        <taxon>Alteromonadales</taxon>
        <taxon>Ferrimonadaceae</taxon>
        <taxon>Ferrimonas</taxon>
    </lineage>
</organism>
<dbReference type="InterPro" id="IPR042242">
    <property type="entry name" value="RecO_C"/>
</dbReference>
<dbReference type="Pfam" id="PF11967">
    <property type="entry name" value="RecO_N"/>
    <property type="match status" value="1"/>
</dbReference>
<evidence type="ECO:0000256" key="3">
    <source>
        <dbReference type="ARBA" id="ARBA00021310"/>
    </source>
</evidence>
<name>A0A4U1BH69_9GAMM</name>
<evidence type="ECO:0000313" key="11">
    <source>
        <dbReference type="Proteomes" id="UP000305674"/>
    </source>
</evidence>
<dbReference type="Pfam" id="PF02565">
    <property type="entry name" value="RecO_C"/>
    <property type="match status" value="1"/>
</dbReference>
<dbReference type="InterPro" id="IPR037278">
    <property type="entry name" value="ARFGAP/RecO"/>
</dbReference>
<dbReference type="AlphaFoldDB" id="A0A4U1BH69"/>
<dbReference type="OrthoDB" id="9804792at2"/>
<dbReference type="InterPro" id="IPR012340">
    <property type="entry name" value="NA-bd_OB-fold"/>
</dbReference>
<comment type="similarity">
    <text evidence="2 8">Belongs to the RecO family.</text>
</comment>
<dbReference type="GO" id="GO:0006310">
    <property type="term" value="P:DNA recombination"/>
    <property type="evidence" value="ECO:0007669"/>
    <property type="project" value="UniProtKB-UniRule"/>
</dbReference>
<dbReference type="Proteomes" id="UP000305674">
    <property type="component" value="Unassembled WGS sequence"/>
</dbReference>
<protein>
    <recommendedName>
        <fullName evidence="3 8">DNA repair protein RecO</fullName>
    </recommendedName>
    <alternativeName>
        <fullName evidence="7 8">Recombination protein O</fullName>
    </alternativeName>
</protein>
<evidence type="ECO:0000256" key="8">
    <source>
        <dbReference type="HAMAP-Rule" id="MF_00201"/>
    </source>
</evidence>
<dbReference type="GO" id="GO:0006302">
    <property type="term" value="P:double-strand break repair"/>
    <property type="evidence" value="ECO:0007669"/>
    <property type="project" value="TreeGrafter"/>
</dbReference>
<evidence type="ECO:0000313" key="10">
    <source>
        <dbReference type="EMBL" id="TKB49361.1"/>
    </source>
</evidence>
<dbReference type="RefSeq" id="WP_136852757.1">
    <property type="nucleotide sequence ID" value="NZ_SWCI01000004.1"/>
</dbReference>
<dbReference type="Gene3D" id="1.20.1440.120">
    <property type="entry name" value="Recombination protein O, C-terminal domain"/>
    <property type="match status" value="1"/>
</dbReference>
<sequence>MGTIKVEPGWQSAYLLHARPYRERSLLVTLLTEEEGKVTAVARTSGKQGGLIKAALQPFQPLKIALAGQGSLKTLKGVETLSLPVPLSGDKLYCGLYFNELAVRLLSELAQCPELFQAYHQCLLTLASEERHEPVLRYFEWALLSHLGEAPALELDAMGEPLEAAGHYALVVEQGFVPAAHGRGYAGAMLLALARQQLATDHLAQAKHLARILLRPHLGDKPLRSRELFMKRINNKD</sequence>
<dbReference type="PANTHER" id="PTHR33991">
    <property type="entry name" value="DNA REPAIR PROTEIN RECO"/>
    <property type="match status" value="1"/>
</dbReference>
<evidence type="ECO:0000256" key="6">
    <source>
        <dbReference type="ARBA" id="ARBA00023204"/>
    </source>
</evidence>
<dbReference type="EMBL" id="SWCI01000004">
    <property type="protein sequence ID" value="TKB49361.1"/>
    <property type="molecule type" value="Genomic_DNA"/>
</dbReference>
<comment type="function">
    <text evidence="1 8">Involved in DNA repair and RecF pathway recombination.</text>
</comment>
<dbReference type="HAMAP" id="MF_00201">
    <property type="entry name" value="RecO"/>
    <property type="match status" value="1"/>
</dbReference>
<dbReference type="Gene3D" id="2.40.50.140">
    <property type="entry name" value="Nucleic acid-binding proteins"/>
    <property type="match status" value="1"/>
</dbReference>
<comment type="caution">
    <text evidence="10">The sequence shown here is derived from an EMBL/GenBank/DDBJ whole genome shotgun (WGS) entry which is preliminary data.</text>
</comment>
<evidence type="ECO:0000256" key="1">
    <source>
        <dbReference type="ARBA" id="ARBA00003065"/>
    </source>
</evidence>
<gene>
    <name evidence="8 10" type="primary">recO</name>
    <name evidence="10" type="ORF">FCL40_08480</name>
</gene>
<keyword evidence="6 8" id="KW-0234">DNA repair</keyword>
<proteinExistence type="inferred from homology"/>
<dbReference type="PANTHER" id="PTHR33991:SF1">
    <property type="entry name" value="DNA REPAIR PROTEIN RECO"/>
    <property type="match status" value="1"/>
</dbReference>
<evidence type="ECO:0000256" key="4">
    <source>
        <dbReference type="ARBA" id="ARBA00022763"/>
    </source>
</evidence>
<evidence type="ECO:0000256" key="2">
    <source>
        <dbReference type="ARBA" id="ARBA00007452"/>
    </source>
</evidence>
<dbReference type="NCBIfam" id="TIGR00613">
    <property type="entry name" value="reco"/>
    <property type="match status" value="1"/>
</dbReference>
<keyword evidence="5 8" id="KW-0233">DNA recombination</keyword>
<dbReference type="SUPFAM" id="SSF57863">
    <property type="entry name" value="ArfGap/RecO-like zinc finger"/>
    <property type="match status" value="1"/>
</dbReference>
<feature type="domain" description="DNA replication/recombination mediator RecO N-terminal" evidence="9">
    <location>
        <begin position="11"/>
        <end position="82"/>
    </location>
</feature>
<dbReference type="InterPro" id="IPR003717">
    <property type="entry name" value="RecO"/>
</dbReference>
<keyword evidence="11" id="KW-1185">Reference proteome</keyword>